<feature type="compositionally biased region" description="Basic and acidic residues" evidence="1">
    <location>
        <begin position="25"/>
        <end position="45"/>
    </location>
</feature>
<reference evidence="2 3" key="1">
    <citation type="submission" date="2024-01" db="EMBL/GenBank/DDBJ databases">
        <title>The genomes of 5 underutilized Papilionoideae crops provide insights into root nodulation and disease resistanc.</title>
        <authorList>
            <person name="Jiang F."/>
        </authorList>
    </citation>
    <scope>NUCLEOTIDE SEQUENCE [LARGE SCALE GENOMIC DNA]</scope>
    <source>
        <strain evidence="2">DUOXIRENSHENG_FW03</strain>
        <tissue evidence="2">Leaves</tissue>
    </source>
</reference>
<evidence type="ECO:0000313" key="2">
    <source>
        <dbReference type="EMBL" id="KAK7405258.1"/>
    </source>
</evidence>
<evidence type="ECO:0000313" key="3">
    <source>
        <dbReference type="Proteomes" id="UP001386955"/>
    </source>
</evidence>
<feature type="region of interest" description="Disordered" evidence="1">
    <location>
        <begin position="1"/>
        <end position="66"/>
    </location>
</feature>
<sequence length="109" mass="12233">MAAEYRRSARSSAEAQDPTGSGRGSRRDLYRDLGSHSRRDLRPSQEELFGGYWKPSPVEETGRPKGEVYEVGSRLSRFDVEEEGEGSHSVQAGLKCNSMQKQEDRAARQ</sequence>
<feature type="region of interest" description="Disordered" evidence="1">
    <location>
        <begin position="79"/>
        <end position="109"/>
    </location>
</feature>
<protein>
    <submittedName>
        <fullName evidence="2">Uncharacterized protein</fullName>
    </submittedName>
</protein>
<dbReference type="EMBL" id="JAYMYS010000002">
    <property type="protein sequence ID" value="KAK7405258.1"/>
    <property type="molecule type" value="Genomic_DNA"/>
</dbReference>
<organism evidence="2 3">
    <name type="scientific">Psophocarpus tetragonolobus</name>
    <name type="common">Winged bean</name>
    <name type="synonym">Dolichos tetragonolobus</name>
    <dbReference type="NCBI Taxonomy" id="3891"/>
    <lineage>
        <taxon>Eukaryota</taxon>
        <taxon>Viridiplantae</taxon>
        <taxon>Streptophyta</taxon>
        <taxon>Embryophyta</taxon>
        <taxon>Tracheophyta</taxon>
        <taxon>Spermatophyta</taxon>
        <taxon>Magnoliopsida</taxon>
        <taxon>eudicotyledons</taxon>
        <taxon>Gunneridae</taxon>
        <taxon>Pentapetalae</taxon>
        <taxon>rosids</taxon>
        <taxon>fabids</taxon>
        <taxon>Fabales</taxon>
        <taxon>Fabaceae</taxon>
        <taxon>Papilionoideae</taxon>
        <taxon>50 kb inversion clade</taxon>
        <taxon>NPAAA clade</taxon>
        <taxon>indigoferoid/millettioid clade</taxon>
        <taxon>Phaseoleae</taxon>
        <taxon>Psophocarpus</taxon>
    </lineage>
</organism>
<dbReference type="AlphaFoldDB" id="A0AAN9T1M5"/>
<comment type="caution">
    <text evidence="2">The sequence shown here is derived from an EMBL/GenBank/DDBJ whole genome shotgun (WGS) entry which is preliminary data.</text>
</comment>
<keyword evidence="3" id="KW-1185">Reference proteome</keyword>
<name>A0AAN9T1M5_PSOTE</name>
<proteinExistence type="predicted"/>
<dbReference type="Proteomes" id="UP001386955">
    <property type="component" value="Unassembled WGS sequence"/>
</dbReference>
<evidence type="ECO:0000256" key="1">
    <source>
        <dbReference type="SAM" id="MobiDB-lite"/>
    </source>
</evidence>
<accession>A0AAN9T1M5</accession>
<gene>
    <name evidence="2" type="ORF">VNO78_06458</name>
</gene>